<dbReference type="SUPFAM" id="SSF48264">
    <property type="entry name" value="Cytochrome P450"/>
    <property type="match status" value="1"/>
</dbReference>
<keyword evidence="7 13" id="KW-0479">Metal-binding</keyword>
<sequence length="505" mass="57212">MPMLFSATFLAVLLLSLAFLHLVQRLRYRLPPGPKGLPLIGNIFDLPRRFEWLTYQEWSRQYDSDIVHFEILGTHVVVLNSAAAASDLFEKRSKIYSDKPETTMLHLTGWNRNWGLIKYGDYWRLHRRVFHQYFRSTNVYAYHSASKKAVRDMIFSLHRTPDKFSQHIRFMTGSNILRIVYAMDIKDEDDPSLSLVEDAVDVISKIVIPGAYLVDSFPLLRHIPAWFPGSRFKRDAAKWKIIVDEMFMRPYRELKSSFESGALKPCVLTDMLADISRDTQGHDPAVLEDVVINTSGTTYAAAAETTGITLVTLVLAMLMHPEVQKTAQKEMESVLSEGRLPDLDDRESLPYVTALVKECTRWRPPIPLIIRKSLAHDEYKGFHIPAGTIMIGNAWAVLHDPETYPDPDTFNPSRFLDDAGRLRKDVPDPWATFGFGRRICPGRHFALDVLWLAAAGMLAAFSIEKPVDELGNVVEPTGEYLPGGISSPAPFKAAFKARSALDFAE</sequence>
<reference evidence="16 17" key="1">
    <citation type="submission" date="2021-08" db="EMBL/GenBank/DDBJ databases">
        <title>Draft Genome Sequence of Phanerochaete sordida strain YK-624.</title>
        <authorList>
            <person name="Mori T."/>
            <person name="Dohra H."/>
            <person name="Suzuki T."/>
            <person name="Kawagishi H."/>
            <person name="Hirai H."/>
        </authorList>
    </citation>
    <scope>NUCLEOTIDE SEQUENCE [LARGE SCALE GENOMIC DNA]</scope>
    <source>
        <strain evidence="16 17">YK-624</strain>
    </source>
</reference>
<dbReference type="OrthoDB" id="2789670at2759"/>
<comment type="cofactor">
    <cofactor evidence="1 13">
        <name>heme</name>
        <dbReference type="ChEBI" id="CHEBI:30413"/>
    </cofactor>
</comment>
<evidence type="ECO:0000256" key="9">
    <source>
        <dbReference type="ARBA" id="ARBA00023002"/>
    </source>
</evidence>
<proteinExistence type="inferred from homology"/>
<keyword evidence="17" id="KW-1185">Reference proteome</keyword>
<keyword evidence="15" id="KW-0732">Signal</keyword>
<comment type="similarity">
    <text evidence="4 14">Belongs to the cytochrome P450 family.</text>
</comment>
<dbReference type="Pfam" id="PF00067">
    <property type="entry name" value="p450"/>
    <property type="match status" value="1"/>
</dbReference>
<dbReference type="AlphaFoldDB" id="A0A9P3GNE8"/>
<keyword evidence="8" id="KW-1133">Transmembrane helix</keyword>
<keyword evidence="12" id="KW-0472">Membrane</keyword>
<evidence type="ECO:0000313" key="16">
    <source>
        <dbReference type="EMBL" id="GJE98988.1"/>
    </source>
</evidence>
<dbReference type="PANTHER" id="PTHR46300:SF7">
    <property type="entry name" value="P450, PUTATIVE (EUROFUNG)-RELATED"/>
    <property type="match status" value="1"/>
</dbReference>
<dbReference type="GO" id="GO:0004497">
    <property type="term" value="F:monooxygenase activity"/>
    <property type="evidence" value="ECO:0007669"/>
    <property type="project" value="UniProtKB-KW"/>
</dbReference>
<name>A0A9P3GNE8_9APHY</name>
<dbReference type="GO" id="GO:0020037">
    <property type="term" value="F:heme binding"/>
    <property type="evidence" value="ECO:0007669"/>
    <property type="project" value="InterPro"/>
</dbReference>
<evidence type="ECO:0000256" key="11">
    <source>
        <dbReference type="ARBA" id="ARBA00023033"/>
    </source>
</evidence>
<dbReference type="CDD" id="cd11065">
    <property type="entry name" value="CYP64-like"/>
    <property type="match status" value="1"/>
</dbReference>
<dbReference type="InterPro" id="IPR017972">
    <property type="entry name" value="Cyt_P450_CS"/>
</dbReference>
<evidence type="ECO:0000256" key="5">
    <source>
        <dbReference type="ARBA" id="ARBA00022617"/>
    </source>
</evidence>
<comment type="subcellular location">
    <subcellularLocation>
        <location evidence="2">Membrane</location>
        <topology evidence="2">Single-pass membrane protein</topology>
    </subcellularLocation>
</comment>
<gene>
    <name evidence="16" type="ORF">PsYK624_152260</name>
</gene>
<evidence type="ECO:0000256" key="3">
    <source>
        <dbReference type="ARBA" id="ARBA00005179"/>
    </source>
</evidence>
<feature type="signal peptide" evidence="15">
    <location>
        <begin position="1"/>
        <end position="25"/>
    </location>
</feature>
<evidence type="ECO:0000256" key="7">
    <source>
        <dbReference type="ARBA" id="ARBA00022723"/>
    </source>
</evidence>
<evidence type="ECO:0000256" key="13">
    <source>
        <dbReference type="PIRSR" id="PIRSR602401-1"/>
    </source>
</evidence>
<keyword evidence="11 14" id="KW-0503">Monooxygenase</keyword>
<dbReference type="EMBL" id="BPQB01000098">
    <property type="protein sequence ID" value="GJE98988.1"/>
    <property type="molecule type" value="Genomic_DNA"/>
</dbReference>
<evidence type="ECO:0000256" key="12">
    <source>
        <dbReference type="ARBA" id="ARBA00023136"/>
    </source>
</evidence>
<dbReference type="GO" id="GO:0016705">
    <property type="term" value="F:oxidoreductase activity, acting on paired donors, with incorporation or reduction of molecular oxygen"/>
    <property type="evidence" value="ECO:0007669"/>
    <property type="project" value="InterPro"/>
</dbReference>
<organism evidence="16 17">
    <name type="scientific">Phanerochaete sordida</name>
    <dbReference type="NCBI Taxonomy" id="48140"/>
    <lineage>
        <taxon>Eukaryota</taxon>
        <taxon>Fungi</taxon>
        <taxon>Dikarya</taxon>
        <taxon>Basidiomycota</taxon>
        <taxon>Agaricomycotina</taxon>
        <taxon>Agaricomycetes</taxon>
        <taxon>Polyporales</taxon>
        <taxon>Phanerochaetaceae</taxon>
        <taxon>Phanerochaete</taxon>
    </lineage>
</organism>
<keyword evidence="5 13" id="KW-0349">Heme</keyword>
<evidence type="ECO:0000256" key="15">
    <source>
        <dbReference type="SAM" id="SignalP"/>
    </source>
</evidence>
<evidence type="ECO:0000256" key="6">
    <source>
        <dbReference type="ARBA" id="ARBA00022692"/>
    </source>
</evidence>
<dbReference type="Gene3D" id="1.10.630.10">
    <property type="entry name" value="Cytochrome P450"/>
    <property type="match status" value="1"/>
</dbReference>
<protein>
    <submittedName>
        <fullName evidence="16">Cytochrome P450</fullName>
    </submittedName>
</protein>
<keyword evidence="9 14" id="KW-0560">Oxidoreductase</keyword>
<feature type="binding site" description="axial binding residue" evidence="13">
    <location>
        <position position="440"/>
    </location>
    <ligand>
        <name>heme</name>
        <dbReference type="ChEBI" id="CHEBI:30413"/>
    </ligand>
    <ligandPart>
        <name>Fe</name>
        <dbReference type="ChEBI" id="CHEBI:18248"/>
    </ligandPart>
</feature>
<keyword evidence="10 13" id="KW-0408">Iron</keyword>
<dbReference type="PRINTS" id="PR00463">
    <property type="entry name" value="EP450I"/>
</dbReference>
<dbReference type="Proteomes" id="UP000703269">
    <property type="component" value="Unassembled WGS sequence"/>
</dbReference>
<dbReference type="PANTHER" id="PTHR46300">
    <property type="entry name" value="P450, PUTATIVE (EUROFUNG)-RELATED-RELATED"/>
    <property type="match status" value="1"/>
</dbReference>
<dbReference type="GO" id="GO:0016020">
    <property type="term" value="C:membrane"/>
    <property type="evidence" value="ECO:0007669"/>
    <property type="project" value="UniProtKB-SubCell"/>
</dbReference>
<dbReference type="InterPro" id="IPR036396">
    <property type="entry name" value="Cyt_P450_sf"/>
</dbReference>
<evidence type="ECO:0000256" key="8">
    <source>
        <dbReference type="ARBA" id="ARBA00022989"/>
    </source>
</evidence>
<feature type="chain" id="PRO_5040157798" evidence="15">
    <location>
        <begin position="26"/>
        <end position="505"/>
    </location>
</feature>
<evidence type="ECO:0000256" key="14">
    <source>
        <dbReference type="RuleBase" id="RU000461"/>
    </source>
</evidence>
<dbReference type="InterPro" id="IPR050364">
    <property type="entry name" value="Cytochrome_P450_fung"/>
</dbReference>
<dbReference type="InterPro" id="IPR001128">
    <property type="entry name" value="Cyt_P450"/>
</dbReference>
<evidence type="ECO:0000256" key="1">
    <source>
        <dbReference type="ARBA" id="ARBA00001971"/>
    </source>
</evidence>
<evidence type="ECO:0000256" key="2">
    <source>
        <dbReference type="ARBA" id="ARBA00004167"/>
    </source>
</evidence>
<comment type="pathway">
    <text evidence="3">Secondary metabolite biosynthesis.</text>
</comment>
<dbReference type="GO" id="GO:0005506">
    <property type="term" value="F:iron ion binding"/>
    <property type="evidence" value="ECO:0007669"/>
    <property type="project" value="InterPro"/>
</dbReference>
<evidence type="ECO:0000256" key="10">
    <source>
        <dbReference type="ARBA" id="ARBA00023004"/>
    </source>
</evidence>
<keyword evidence="6" id="KW-0812">Transmembrane</keyword>
<dbReference type="InterPro" id="IPR002401">
    <property type="entry name" value="Cyt_P450_E_grp-I"/>
</dbReference>
<evidence type="ECO:0000313" key="17">
    <source>
        <dbReference type="Proteomes" id="UP000703269"/>
    </source>
</evidence>
<evidence type="ECO:0000256" key="4">
    <source>
        <dbReference type="ARBA" id="ARBA00010617"/>
    </source>
</evidence>
<comment type="caution">
    <text evidence="16">The sequence shown here is derived from an EMBL/GenBank/DDBJ whole genome shotgun (WGS) entry which is preliminary data.</text>
</comment>
<accession>A0A9P3GNE8</accession>
<dbReference type="PROSITE" id="PS00086">
    <property type="entry name" value="CYTOCHROME_P450"/>
    <property type="match status" value="1"/>
</dbReference>